<name>A0A157T1Y7_SACSO</name>
<protein>
    <submittedName>
        <fullName evidence="1">Uncharacterized protein</fullName>
    </submittedName>
</protein>
<gene>
    <name evidence="1" type="ORF">SSOP1_1692</name>
</gene>
<evidence type="ECO:0000313" key="1">
    <source>
        <dbReference type="EMBL" id="SAI85246.1"/>
    </source>
</evidence>
<sequence length="187" mass="21723">MYMCLLIINNVTRPIISNDIVLLRDNSFSKVKDYLRVLSSDKRDGEISKSYFYFIVDRLRRMELLIDNAIGFKAILPFTVNNKGISLKEGIMYITNDKQLIYFNYYDATYQCDRCSITTFSCVPSLKKIARELDVKIRSDIPGIAWYELLEDIQHYLLEASISLRVKISEIGKSFEAIKVGEYARDL</sequence>
<dbReference type="EMBL" id="LT549890">
    <property type="protein sequence ID" value="SAI85246.1"/>
    <property type="molecule type" value="Genomic_DNA"/>
</dbReference>
<reference evidence="2" key="1">
    <citation type="submission" date="2016-04" db="EMBL/GenBank/DDBJ databases">
        <authorList>
            <person name="Shah S.A."/>
            <person name="Garrett R.A."/>
        </authorList>
    </citation>
    <scope>NUCLEOTIDE SEQUENCE [LARGE SCALE GENOMIC DNA]</scope>
    <source>
        <strain evidence="2">ATCC 35091 / DSM 1616 / JCM 8930 / NBRC 15331 / P1</strain>
    </source>
</reference>
<dbReference type="AlphaFoldDB" id="A0A157T1Y7"/>
<dbReference type="Proteomes" id="UP000076770">
    <property type="component" value="Chromosome i"/>
</dbReference>
<proteinExistence type="predicted"/>
<dbReference type="PATRIC" id="fig|2287.9.peg.1771"/>
<evidence type="ECO:0000313" key="2">
    <source>
        <dbReference type="Proteomes" id="UP000076770"/>
    </source>
</evidence>
<accession>A0A157T1Y7</accession>
<organism evidence="1 2">
    <name type="scientific">Saccharolobus solfataricus</name>
    <name type="common">Sulfolobus solfataricus</name>
    <dbReference type="NCBI Taxonomy" id="2287"/>
    <lineage>
        <taxon>Archaea</taxon>
        <taxon>Thermoproteota</taxon>
        <taxon>Thermoprotei</taxon>
        <taxon>Sulfolobales</taxon>
        <taxon>Sulfolobaceae</taxon>
        <taxon>Saccharolobus</taxon>
    </lineage>
</organism>